<feature type="binding site" evidence="11">
    <location>
        <begin position="20"/>
        <end position="23"/>
    </location>
    <ligand>
        <name>NADP(+)</name>
        <dbReference type="ChEBI" id="CHEBI:58349"/>
    </ligand>
</feature>
<dbReference type="NCBIfam" id="TIGR01830">
    <property type="entry name" value="3oxo_ACP_reduc"/>
    <property type="match status" value="1"/>
</dbReference>
<dbReference type="NCBIfam" id="NF005559">
    <property type="entry name" value="PRK07231.1"/>
    <property type="match status" value="1"/>
</dbReference>
<keyword evidence="6 11" id="KW-0521">NADP</keyword>
<name>H3KIA3_9BURK</name>
<feature type="active site" description="Proton acceptor" evidence="10">
    <location>
        <position position="162"/>
    </location>
</feature>
<keyword evidence="15" id="KW-1185">Reference proteome</keyword>
<gene>
    <name evidence="14" type="ORF">HMPREF9440_02511</name>
</gene>
<evidence type="ECO:0000313" key="14">
    <source>
        <dbReference type="EMBL" id="EHY30150.1"/>
    </source>
</evidence>
<comment type="catalytic activity">
    <reaction evidence="12">
        <text>a (3R)-hydroxyacyl-[ACP] + NADP(+) = a 3-oxoacyl-[ACP] + NADPH + H(+)</text>
        <dbReference type="Rhea" id="RHEA:17397"/>
        <dbReference type="Rhea" id="RHEA-COMP:9916"/>
        <dbReference type="Rhea" id="RHEA-COMP:9945"/>
        <dbReference type="ChEBI" id="CHEBI:15378"/>
        <dbReference type="ChEBI" id="CHEBI:57783"/>
        <dbReference type="ChEBI" id="CHEBI:58349"/>
        <dbReference type="ChEBI" id="CHEBI:78776"/>
        <dbReference type="ChEBI" id="CHEBI:78827"/>
        <dbReference type="EC" id="1.1.1.100"/>
    </reaction>
</comment>
<dbReference type="GO" id="GO:0004316">
    <property type="term" value="F:3-oxoacyl-[acyl-carrier-protein] reductase (NADPH) activity"/>
    <property type="evidence" value="ECO:0007669"/>
    <property type="project" value="UniProtKB-UniRule"/>
</dbReference>
<dbReference type="STRING" id="762967.HMPREF9440_02511"/>
<dbReference type="Pfam" id="PF13561">
    <property type="entry name" value="adh_short_C2"/>
    <property type="match status" value="1"/>
</dbReference>
<dbReference type="InterPro" id="IPR020904">
    <property type="entry name" value="Sc_DH/Rdtase_CS"/>
</dbReference>
<evidence type="ECO:0000256" key="10">
    <source>
        <dbReference type="PIRSR" id="PIRSR611284-1"/>
    </source>
</evidence>
<comment type="function">
    <text evidence="12">Catalyzes the NADPH-dependent reduction of beta-ketoacyl-ACP substrates to beta-hydroxyacyl-ACP products, the first reductive step in the elongation cycle of fatty acid biosynthesis.</text>
</comment>
<dbReference type="NCBIfam" id="NF009466">
    <property type="entry name" value="PRK12826.1-2"/>
    <property type="match status" value="1"/>
</dbReference>
<evidence type="ECO:0000256" key="2">
    <source>
        <dbReference type="ARBA" id="ARBA00006484"/>
    </source>
</evidence>
<evidence type="ECO:0000256" key="3">
    <source>
        <dbReference type="ARBA" id="ARBA00012948"/>
    </source>
</evidence>
<dbReference type="PROSITE" id="PS00061">
    <property type="entry name" value="ADH_SHORT"/>
    <property type="match status" value="1"/>
</dbReference>
<dbReference type="PANTHER" id="PTHR42879">
    <property type="entry name" value="3-OXOACYL-(ACYL-CARRIER-PROTEIN) REDUCTASE"/>
    <property type="match status" value="1"/>
</dbReference>
<sequence length="255" mass="26669">MEHQIFSNEALQDRVVLITGASRGIGAAVLEAFARAGAVVIGTATSDSGAERITAKIAEAGGRGRGVVLNVCDAEASAALVAKIVEEEGRIDVLVNNAGITRDTLALRMKDEQWDEVIETDLTAAFRLARACIRPMMKQRQGAIISITSVVGAMGNAGQANYAAAKAGLIGMSKSLAREIGSRGITVNCVAPGFIDTDMTRELPEAHRDALLAQIPLGRLGRTDDIANACLFLASDAGRYVTGTTLHVNGGMFMG</sequence>
<comment type="similarity">
    <text evidence="2 12">Belongs to the short-chain dehydrogenases/reductases (SDR) family.</text>
</comment>
<dbReference type="FunFam" id="3.40.50.720:FF:000037">
    <property type="entry name" value="3-oxoacyl-[acyl-carrier-protein] reductase FabG"/>
    <property type="match status" value="1"/>
</dbReference>
<evidence type="ECO:0000256" key="8">
    <source>
        <dbReference type="ARBA" id="ARBA00023098"/>
    </source>
</evidence>
<dbReference type="EC" id="1.1.1.100" evidence="3 12"/>
<dbReference type="HOGENOM" id="CLU_010194_1_3_4"/>
<feature type="binding site" evidence="11">
    <location>
        <begin position="70"/>
        <end position="71"/>
    </location>
    <ligand>
        <name>NADP(+)</name>
        <dbReference type="ChEBI" id="CHEBI:58349"/>
    </ligand>
</feature>
<dbReference type="PRINTS" id="PR00081">
    <property type="entry name" value="GDHRDH"/>
</dbReference>
<feature type="domain" description="Ketoreductase" evidence="13">
    <location>
        <begin position="14"/>
        <end position="198"/>
    </location>
</feature>
<dbReference type="PRINTS" id="PR00080">
    <property type="entry name" value="SDRFAMILY"/>
</dbReference>
<keyword evidence="8 12" id="KW-0443">Lipid metabolism</keyword>
<dbReference type="Proteomes" id="UP000004956">
    <property type="component" value="Unassembled WGS sequence"/>
</dbReference>
<keyword evidence="4 12" id="KW-0444">Lipid biosynthesis</keyword>
<keyword evidence="9 12" id="KW-0275">Fatty acid biosynthesis</keyword>
<evidence type="ECO:0000256" key="9">
    <source>
        <dbReference type="ARBA" id="ARBA00023160"/>
    </source>
</evidence>
<dbReference type="PATRIC" id="fig|762967.3.peg.1972"/>
<feature type="binding site" evidence="11">
    <location>
        <position position="45"/>
    </location>
    <ligand>
        <name>NADP(+)</name>
        <dbReference type="ChEBI" id="CHEBI:58349"/>
    </ligand>
</feature>
<keyword evidence="5 12" id="KW-0276">Fatty acid metabolism</keyword>
<dbReference type="InterPro" id="IPR002347">
    <property type="entry name" value="SDR_fam"/>
</dbReference>
<dbReference type="GO" id="GO:0051287">
    <property type="term" value="F:NAD binding"/>
    <property type="evidence" value="ECO:0007669"/>
    <property type="project" value="UniProtKB-UniRule"/>
</dbReference>
<evidence type="ECO:0000256" key="6">
    <source>
        <dbReference type="ARBA" id="ARBA00022857"/>
    </source>
</evidence>
<dbReference type="Gene3D" id="3.40.50.720">
    <property type="entry name" value="NAD(P)-binding Rossmann-like Domain"/>
    <property type="match status" value="1"/>
</dbReference>
<feature type="binding site" evidence="11">
    <location>
        <position position="97"/>
    </location>
    <ligand>
        <name>NADP(+)</name>
        <dbReference type="ChEBI" id="CHEBI:58349"/>
    </ligand>
</feature>
<protein>
    <recommendedName>
        <fullName evidence="3 12">3-oxoacyl-[acyl-carrier-protein] reductase</fullName>
        <ecNumber evidence="3 12">1.1.1.100</ecNumber>
    </recommendedName>
</protein>
<dbReference type="OrthoDB" id="9804774at2"/>
<dbReference type="GO" id="GO:0030497">
    <property type="term" value="P:fatty acid elongation"/>
    <property type="evidence" value="ECO:0007669"/>
    <property type="project" value="UniProtKB-ARBA"/>
</dbReference>
<feature type="binding site" evidence="11">
    <location>
        <position position="195"/>
    </location>
    <ligand>
        <name>NADP(+)</name>
        <dbReference type="ChEBI" id="CHEBI:58349"/>
    </ligand>
</feature>
<accession>H3KIA3</accession>
<dbReference type="AlphaFoldDB" id="H3KIA3"/>
<dbReference type="SUPFAM" id="SSF51735">
    <property type="entry name" value="NAD(P)-binding Rossmann-fold domains"/>
    <property type="match status" value="1"/>
</dbReference>
<dbReference type="PANTHER" id="PTHR42879:SF2">
    <property type="entry name" value="3-OXOACYL-[ACYL-CARRIER-PROTEIN] REDUCTASE FABG"/>
    <property type="match status" value="1"/>
</dbReference>
<dbReference type="UniPathway" id="UPA00094"/>
<comment type="pathway">
    <text evidence="1 12">Lipid metabolism; fatty acid biosynthesis.</text>
</comment>
<keyword evidence="7 12" id="KW-0560">Oxidoreductase</keyword>
<evidence type="ECO:0000256" key="12">
    <source>
        <dbReference type="RuleBase" id="RU366074"/>
    </source>
</evidence>
<dbReference type="RefSeq" id="WP_008543937.1">
    <property type="nucleotide sequence ID" value="NZ_JH605020.1"/>
</dbReference>
<evidence type="ECO:0000256" key="1">
    <source>
        <dbReference type="ARBA" id="ARBA00005194"/>
    </source>
</evidence>
<dbReference type="CDD" id="cd05333">
    <property type="entry name" value="BKR_SDR_c"/>
    <property type="match status" value="1"/>
</dbReference>
<evidence type="ECO:0000256" key="11">
    <source>
        <dbReference type="PIRSR" id="PIRSR611284-2"/>
    </source>
</evidence>
<dbReference type="InterPro" id="IPR011284">
    <property type="entry name" value="3oxo_ACP_reduc"/>
</dbReference>
<organism evidence="14 15">
    <name type="scientific">Sutterella parvirubra YIT 11816</name>
    <dbReference type="NCBI Taxonomy" id="762967"/>
    <lineage>
        <taxon>Bacteria</taxon>
        <taxon>Pseudomonadati</taxon>
        <taxon>Pseudomonadota</taxon>
        <taxon>Betaproteobacteria</taxon>
        <taxon>Burkholderiales</taxon>
        <taxon>Sutterellaceae</taxon>
        <taxon>Sutterella</taxon>
    </lineage>
</organism>
<evidence type="ECO:0000313" key="15">
    <source>
        <dbReference type="Proteomes" id="UP000004956"/>
    </source>
</evidence>
<evidence type="ECO:0000256" key="7">
    <source>
        <dbReference type="ARBA" id="ARBA00023002"/>
    </source>
</evidence>
<evidence type="ECO:0000256" key="5">
    <source>
        <dbReference type="ARBA" id="ARBA00022832"/>
    </source>
</evidence>
<reference evidence="14 15" key="1">
    <citation type="submission" date="2011-11" db="EMBL/GenBank/DDBJ databases">
        <authorList>
            <person name="Weinstock G."/>
            <person name="Sodergren E."/>
            <person name="Clifton S."/>
            <person name="Fulton L."/>
            <person name="Fulton B."/>
            <person name="Courtney L."/>
            <person name="Fronick C."/>
            <person name="Harrison M."/>
            <person name="Strong C."/>
            <person name="Farmer C."/>
            <person name="Delahaunty K."/>
            <person name="Markovic C."/>
            <person name="Hall O."/>
            <person name="Minx P."/>
            <person name="Tomlinson C."/>
            <person name="Mitreva M."/>
            <person name="Hou S."/>
            <person name="Chen J."/>
            <person name="Wollam A."/>
            <person name="Pepin K.H."/>
            <person name="Johnson M."/>
            <person name="Bhonagiri V."/>
            <person name="Zhang X."/>
            <person name="Suruliraj S."/>
            <person name="Warren W."/>
            <person name="Chinwalla A."/>
            <person name="Mardis E.R."/>
            <person name="Wilson R.K."/>
        </authorList>
    </citation>
    <scope>NUCLEOTIDE SEQUENCE [LARGE SCALE GENOMIC DNA]</scope>
    <source>
        <strain evidence="14 15">YIT 11816</strain>
    </source>
</reference>
<dbReference type="SMART" id="SM00822">
    <property type="entry name" value="PKS_KR"/>
    <property type="match status" value="1"/>
</dbReference>
<dbReference type="NCBIfam" id="NF004197">
    <property type="entry name" value="PRK05653.1-1"/>
    <property type="match status" value="1"/>
</dbReference>
<dbReference type="InterPro" id="IPR036291">
    <property type="entry name" value="NAD(P)-bd_dom_sf"/>
</dbReference>
<evidence type="ECO:0000256" key="4">
    <source>
        <dbReference type="ARBA" id="ARBA00022516"/>
    </source>
</evidence>
<feature type="binding site" evidence="11">
    <location>
        <begin position="162"/>
        <end position="166"/>
    </location>
    <ligand>
        <name>NADP(+)</name>
        <dbReference type="ChEBI" id="CHEBI:58349"/>
    </ligand>
</feature>
<proteinExistence type="inferred from homology"/>
<dbReference type="InterPro" id="IPR050259">
    <property type="entry name" value="SDR"/>
</dbReference>
<evidence type="ECO:0000259" key="13">
    <source>
        <dbReference type="SMART" id="SM00822"/>
    </source>
</evidence>
<comment type="caution">
    <text evidence="14">The sequence shown here is derived from an EMBL/GenBank/DDBJ whole genome shotgun (WGS) entry which is preliminary data.</text>
</comment>
<comment type="subunit">
    <text evidence="12">Homotetramer.</text>
</comment>
<dbReference type="EMBL" id="AFBQ01000384">
    <property type="protein sequence ID" value="EHY30150.1"/>
    <property type="molecule type" value="Genomic_DNA"/>
</dbReference>
<dbReference type="InterPro" id="IPR057326">
    <property type="entry name" value="KR_dom"/>
</dbReference>